<proteinExistence type="predicted"/>
<evidence type="ECO:0000313" key="2">
    <source>
        <dbReference type="EMBL" id="QJF51630.1"/>
    </source>
</evidence>
<evidence type="ECO:0008006" key="4">
    <source>
        <dbReference type="Google" id="ProtNLM"/>
    </source>
</evidence>
<feature type="signal peptide" evidence="1">
    <location>
        <begin position="1"/>
        <end position="19"/>
    </location>
</feature>
<dbReference type="Proteomes" id="UP000503308">
    <property type="component" value="Chromosome"/>
</dbReference>
<evidence type="ECO:0000313" key="3">
    <source>
        <dbReference type="Proteomes" id="UP000503308"/>
    </source>
</evidence>
<dbReference type="EMBL" id="CP048788">
    <property type="protein sequence ID" value="QJF51630.1"/>
    <property type="molecule type" value="Genomic_DNA"/>
</dbReference>
<dbReference type="KEGG" id="rpon:G3256_10895"/>
<keyword evidence="1" id="KW-0732">Signal</keyword>
<sequence>MTTMKLAVLALILPLSACVQETSNPTASVASSGPPSVEEQACLRDVSRTTNNGDVVLLSSSFSQAGTQVVVGVGLDRARWECTGYSNGTTAGIISLTNEGTL</sequence>
<dbReference type="RefSeq" id="WP_169640847.1">
    <property type="nucleotide sequence ID" value="NZ_CP048788.1"/>
</dbReference>
<keyword evidence="3" id="KW-1185">Reference proteome</keyword>
<dbReference type="AlphaFoldDB" id="A0A858STI7"/>
<gene>
    <name evidence="2" type="ORF">G3256_10895</name>
</gene>
<feature type="chain" id="PRO_5032350245" description="Lipoprotein" evidence="1">
    <location>
        <begin position="20"/>
        <end position="102"/>
    </location>
</feature>
<accession>A0A858STI7</accession>
<organism evidence="2 3">
    <name type="scientific">Roseobacter ponti</name>
    <dbReference type="NCBI Taxonomy" id="1891787"/>
    <lineage>
        <taxon>Bacteria</taxon>
        <taxon>Pseudomonadati</taxon>
        <taxon>Pseudomonadota</taxon>
        <taxon>Alphaproteobacteria</taxon>
        <taxon>Rhodobacterales</taxon>
        <taxon>Roseobacteraceae</taxon>
        <taxon>Roseobacter</taxon>
    </lineage>
</organism>
<protein>
    <recommendedName>
        <fullName evidence="4">Lipoprotein</fullName>
    </recommendedName>
</protein>
<name>A0A858STI7_9RHOB</name>
<evidence type="ECO:0000256" key="1">
    <source>
        <dbReference type="SAM" id="SignalP"/>
    </source>
</evidence>
<reference evidence="2 3" key="1">
    <citation type="submission" date="2020-02" db="EMBL/GenBank/DDBJ databases">
        <title>Genome sequence of Roseobacter ponti.</title>
        <authorList>
            <person name="Hollensteiner J."/>
            <person name="Schneider D."/>
            <person name="Poehlein A."/>
            <person name="Daniel R."/>
        </authorList>
    </citation>
    <scope>NUCLEOTIDE SEQUENCE [LARGE SCALE GENOMIC DNA]</scope>
    <source>
        <strain evidence="2 3">DSM 106830</strain>
    </source>
</reference>